<accession>A0A845LCK3</accession>
<dbReference type="InterPro" id="IPR025510">
    <property type="entry name" value="DUF4397"/>
</dbReference>
<feature type="compositionally biased region" description="Pro residues" evidence="1">
    <location>
        <begin position="226"/>
        <end position="236"/>
    </location>
</feature>
<name>A0A845LCK3_HELGE</name>
<reference evidence="3 4" key="1">
    <citation type="submission" date="2020-01" db="EMBL/GenBank/DDBJ databases">
        <title>Whole genome sequence of Heliobacterium gestii DSM 11169.</title>
        <authorList>
            <person name="Kyndt J.A."/>
            <person name="Meyer T.E."/>
        </authorList>
    </citation>
    <scope>NUCLEOTIDE SEQUENCE [LARGE SCALE GENOMIC DNA]</scope>
    <source>
        <strain evidence="3 4">DSM 11169</strain>
    </source>
</reference>
<dbReference type="Proteomes" id="UP000471031">
    <property type="component" value="Unassembled WGS sequence"/>
</dbReference>
<feature type="domain" description="DUF4397" evidence="2">
    <location>
        <begin position="21"/>
        <end position="136"/>
    </location>
</feature>
<dbReference type="EMBL" id="WXEX01000011">
    <property type="protein sequence ID" value="MZP43918.1"/>
    <property type="molecule type" value="Genomic_DNA"/>
</dbReference>
<feature type="region of interest" description="Disordered" evidence="1">
    <location>
        <begin position="226"/>
        <end position="246"/>
    </location>
</feature>
<dbReference type="AlphaFoldDB" id="A0A845LCK3"/>
<evidence type="ECO:0000313" key="4">
    <source>
        <dbReference type="Proteomes" id="UP000471031"/>
    </source>
</evidence>
<organism evidence="3 4">
    <name type="scientific">Heliomicrobium gestii</name>
    <name type="common">Heliobacterium gestii</name>
    <dbReference type="NCBI Taxonomy" id="2699"/>
    <lineage>
        <taxon>Bacteria</taxon>
        <taxon>Bacillati</taxon>
        <taxon>Bacillota</taxon>
        <taxon>Clostridia</taxon>
        <taxon>Eubacteriales</taxon>
        <taxon>Heliobacteriaceae</taxon>
        <taxon>Heliomicrobium</taxon>
    </lineage>
</organism>
<proteinExistence type="predicted"/>
<evidence type="ECO:0000256" key="1">
    <source>
        <dbReference type="SAM" id="MobiDB-lite"/>
    </source>
</evidence>
<comment type="caution">
    <text evidence="3">The sequence shown here is derived from an EMBL/GenBank/DDBJ whole genome shotgun (WGS) entry which is preliminary data.</text>
</comment>
<gene>
    <name evidence="3" type="ORF">GTO89_12845</name>
</gene>
<dbReference type="Pfam" id="PF14344">
    <property type="entry name" value="DUF4397"/>
    <property type="match status" value="2"/>
</dbReference>
<feature type="domain" description="DUF4397" evidence="2">
    <location>
        <begin position="139"/>
        <end position="204"/>
    </location>
</feature>
<keyword evidence="4" id="KW-1185">Reference proteome</keyword>
<sequence>MYDDPYQSPHDGFSASVDGRAYLRVLHAAPNAPPVDVYANDVLIIQRLPYARFTQYFPVLPGRYRIDVYPTGTRTRPVIGTVVDIPDRSIYTAAAVGLLPNLSLLPINDPRLPRRPDSVFIRFAHLSPNAPAVDITLPNGTVLFRNVSFRQVTGYIPVPPGVYTLQVRLTGTSQVVLTVPNARLLPNRFLTIYAVGLAGGRPPLQALIALDGNSYLPLTSFPTPTPFASPGTPSPGGPFGGVPTSP</sequence>
<evidence type="ECO:0000313" key="3">
    <source>
        <dbReference type="EMBL" id="MZP43918.1"/>
    </source>
</evidence>
<dbReference type="OrthoDB" id="9783299at2"/>
<dbReference type="RefSeq" id="WP_161262487.1">
    <property type="nucleotide sequence ID" value="NZ_JAFBDC010000010.1"/>
</dbReference>
<evidence type="ECO:0000259" key="2">
    <source>
        <dbReference type="Pfam" id="PF14344"/>
    </source>
</evidence>
<protein>
    <submittedName>
        <fullName evidence="3">DUF4397 domain-containing protein</fullName>
    </submittedName>
</protein>